<sequence>MPETIAELIQGPFFIGIMINVLLLGVLILQVYLYFATYKQDKKWMKLFIWVLFMLDFANTLFLVVYIYDRLIIDFGDDAKAATENWVFSTDPILAGIITAMVQCFFAWRVKVITNNIWAVMAICVCAAGNFAGALASCIYSTFITSFIDFTKFENVVILWLAASALADIIIASVLVWHLRTLRTGFAATDDVINRVVRLTLQTGLLTAICATINLIIFCSVPSGIYLIFNIPLPKLYTNSLMSSLNSRKGGGFDASERSASAQVKSTGVRTGQAQSRAQVFVNVESHELAEVDTKHDPGSDEAIGNPGYSVHPFGNGHGDRSQWNTGKPSGFDDVRV</sequence>
<feature type="transmembrane region" description="Helical" evidence="2">
    <location>
        <begin position="93"/>
        <end position="110"/>
    </location>
</feature>
<dbReference type="GeneID" id="19198898"/>
<feature type="transmembrane region" description="Helical" evidence="2">
    <location>
        <begin position="156"/>
        <end position="177"/>
    </location>
</feature>
<reference evidence="5" key="1">
    <citation type="journal article" date="2012" name="Science">
        <title>The Paleozoic origin of enzymatic lignin decomposition reconstructed from 31 fungal genomes.</title>
        <authorList>
            <person name="Floudas D."/>
            <person name="Binder M."/>
            <person name="Riley R."/>
            <person name="Barry K."/>
            <person name="Blanchette R.A."/>
            <person name="Henrissat B."/>
            <person name="Martinez A.T."/>
            <person name="Otillar R."/>
            <person name="Spatafora J.W."/>
            <person name="Yadav J.S."/>
            <person name="Aerts A."/>
            <person name="Benoit I."/>
            <person name="Boyd A."/>
            <person name="Carlson A."/>
            <person name="Copeland A."/>
            <person name="Coutinho P.M."/>
            <person name="de Vries R.P."/>
            <person name="Ferreira P."/>
            <person name="Findley K."/>
            <person name="Foster B."/>
            <person name="Gaskell J."/>
            <person name="Glotzer D."/>
            <person name="Gorecki P."/>
            <person name="Heitman J."/>
            <person name="Hesse C."/>
            <person name="Hori C."/>
            <person name="Igarashi K."/>
            <person name="Jurgens J.A."/>
            <person name="Kallen N."/>
            <person name="Kersten P."/>
            <person name="Kohler A."/>
            <person name="Kuees U."/>
            <person name="Kumar T.K.A."/>
            <person name="Kuo A."/>
            <person name="LaButti K."/>
            <person name="Larrondo L.F."/>
            <person name="Lindquist E."/>
            <person name="Ling A."/>
            <person name="Lombard V."/>
            <person name="Lucas S."/>
            <person name="Lundell T."/>
            <person name="Martin R."/>
            <person name="McLaughlin D.J."/>
            <person name="Morgenstern I."/>
            <person name="Morin E."/>
            <person name="Murat C."/>
            <person name="Nagy L.G."/>
            <person name="Nolan M."/>
            <person name="Ohm R.A."/>
            <person name="Patyshakuliyeva A."/>
            <person name="Rokas A."/>
            <person name="Ruiz-Duenas F.J."/>
            <person name="Sabat G."/>
            <person name="Salamov A."/>
            <person name="Samejima M."/>
            <person name="Schmutz J."/>
            <person name="Slot J.C."/>
            <person name="St John F."/>
            <person name="Stenlid J."/>
            <person name="Sun H."/>
            <person name="Sun S."/>
            <person name="Syed K."/>
            <person name="Tsang A."/>
            <person name="Wiebenga A."/>
            <person name="Young D."/>
            <person name="Pisabarro A."/>
            <person name="Eastwood D.C."/>
            <person name="Martin F."/>
            <person name="Cullen D."/>
            <person name="Grigoriev I.V."/>
            <person name="Hibbett D.S."/>
        </authorList>
    </citation>
    <scope>NUCLEOTIDE SEQUENCE [LARGE SCALE GENOMIC DNA]</scope>
    <source>
        <strain evidence="5">RWD-64-598 SS2</strain>
    </source>
</reference>
<feature type="transmembrane region" description="Helical" evidence="2">
    <location>
        <begin position="12"/>
        <end position="35"/>
    </location>
</feature>
<dbReference type="InterPro" id="IPR045339">
    <property type="entry name" value="DUF6534"/>
</dbReference>
<comment type="caution">
    <text evidence="4">The sequence shown here is derived from an EMBL/GenBank/DDBJ whole genome shotgun (WGS) entry which is preliminary data.</text>
</comment>
<keyword evidence="2" id="KW-0472">Membrane</keyword>
<keyword evidence="5" id="KW-1185">Reference proteome</keyword>
<keyword evidence="2" id="KW-1133">Transmembrane helix</keyword>
<evidence type="ECO:0000256" key="2">
    <source>
        <dbReference type="SAM" id="Phobius"/>
    </source>
</evidence>
<dbReference type="PANTHER" id="PTHR40465">
    <property type="entry name" value="CHROMOSOME 1, WHOLE GENOME SHOTGUN SEQUENCE"/>
    <property type="match status" value="1"/>
</dbReference>
<keyword evidence="2" id="KW-0812">Transmembrane</keyword>
<dbReference type="Proteomes" id="UP000053558">
    <property type="component" value="Unassembled WGS sequence"/>
</dbReference>
<protein>
    <recommendedName>
        <fullName evidence="3">DUF6534 domain-containing protein</fullName>
    </recommendedName>
</protein>
<accession>A0A5M3MAH5</accession>
<dbReference type="RefSeq" id="XP_007773860.1">
    <property type="nucleotide sequence ID" value="XM_007775670.1"/>
</dbReference>
<evidence type="ECO:0000256" key="1">
    <source>
        <dbReference type="SAM" id="MobiDB-lite"/>
    </source>
</evidence>
<name>A0A5M3MAH5_CONPW</name>
<gene>
    <name evidence="4" type="ORF">CONPUDRAFT_111643</name>
</gene>
<dbReference type="Pfam" id="PF20152">
    <property type="entry name" value="DUF6534"/>
    <property type="match status" value="1"/>
</dbReference>
<dbReference type="KEGG" id="cput:CONPUDRAFT_111643"/>
<feature type="transmembrane region" description="Helical" evidence="2">
    <location>
        <begin position="205"/>
        <end position="229"/>
    </location>
</feature>
<evidence type="ECO:0000313" key="4">
    <source>
        <dbReference type="EMBL" id="EIW75854.1"/>
    </source>
</evidence>
<evidence type="ECO:0000313" key="5">
    <source>
        <dbReference type="Proteomes" id="UP000053558"/>
    </source>
</evidence>
<dbReference type="EMBL" id="JH711587">
    <property type="protein sequence ID" value="EIW75854.1"/>
    <property type="molecule type" value="Genomic_DNA"/>
</dbReference>
<evidence type="ECO:0000259" key="3">
    <source>
        <dbReference type="Pfam" id="PF20152"/>
    </source>
</evidence>
<dbReference type="OMA" id="FAWRIHM"/>
<feature type="transmembrane region" description="Helical" evidence="2">
    <location>
        <begin position="47"/>
        <end position="68"/>
    </location>
</feature>
<feature type="region of interest" description="Disordered" evidence="1">
    <location>
        <begin position="294"/>
        <end position="337"/>
    </location>
</feature>
<dbReference type="AlphaFoldDB" id="A0A5M3MAH5"/>
<feature type="domain" description="DUF6534" evidence="3">
    <location>
        <begin position="164"/>
        <end position="249"/>
    </location>
</feature>
<feature type="transmembrane region" description="Helical" evidence="2">
    <location>
        <begin position="117"/>
        <end position="144"/>
    </location>
</feature>
<dbReference type="OrthoDB" id="3265526at2759"/>
<organism evidence="4 5">
    <name type="scientific">Coniophora puteana (strain RWD-64-598)</name>
    <name type="common">Brown rot fungus</name>
    <dbReference type="NCBI Taxonomy" id="741705"/>
    <lineage>
        <taxon>Eukaryota</taxon>
        <taxon>Fungi</taxon>
        <taxon>Dikarya</taxon>
        <taxon>Basidiomycota</taxon>
        <taxon>Agaricomycotina</taxon>
        <taxon>Agaricomycetes</taxon>
        <taxon>Agaricomycetidae</taxon>
        <taxon>Boletales</taxon>
        <taxon>Coniophorineae</taxon>
        <taxon>Coniophoraceae</taxon>
        <taxon>Coniophora</taxon>
    </lineage>
</organism>
<proteinExistence type="predicted"/>
<dbReference type="PANTHER" id="PTHR40465:SF1">
    <property type="entry name" value="DUF6534 DOMAIN-CONTAINING PROTEIN"/>
    <property type="match status" value="1"/>
</dbReference>